<protein>
    <submittedName>
        <fullName evidence="2">Sigma 54-interacting transcriptional regulator</fullName>
    </submittedName>
</protein>
<dbReference type="GO" id="GO:0006355">
    <property type="term" value="P:regulation of DNA-templated transcription"/>
    <property type="evidence" value="ECO:0007669"/>
    <property type="project" value="InterPro"/>
</dbReference>
<organism evidence="2 3">
    <name type="scientific">Lacibacter sediminis</name>
    <dbReference type="NCBI Taxonomy" id="2760713"/>
    <lineage>
        <taxon>Bacteria</taxon>
        <taxon>Pseudomonadati</taxon>
        <taxon>Bacteroidota</taxon>
        <taxon>Chitinophagia</taxon>
        <taxon>Chitinophagales</taxon>
        <taxon>Chitinophagaceae</taxon>
        <taxon>Lacibacter</taxon>
    </lineage>
</organism>
<reference evidence="3" key="1">
    <citation type="submission" date="2020-08" db="EMBL/GenBank/DDBJ databases">
        <title>Lacibacter sp. S13-6-6 genome sequencing.</title>
        <authorList>
            <person name="Jin L."/>
        </authorList>
    </citation>
    <scope>NUCLEOTIDE SEQUENCE [LARGE SCALE GENOMIC DNA]</scope>
    <source>
        <strain evidence="3">S13-6-6</strain>
    </source>
</reference>
<dbReference type="GO" id="GO:0005524">
    <property type="term" value="F:ATP binding"/>
    <property type="evidence" value="ECO:0007669"/>
    <property type="project" value="InterPro"/>
</dbReference>
<dbReference type="KEGG" id="lacs:H4075_09980"/>
<accession>A0A7G5XLX3</accession>
<dbReference type="Pfam" id="PF14532">
    <property type="entry name" value="Sigma54_activ_2"/>
    <property type="match status" value="1"/>
</dbReference>
<keyword evidence="3" id="KW-1185">Reference proteome</keyword>
<gene>
    <name evidence="2" type="ORF">H4075_09980</name>
</gene>
<dbReference type="RefSeq" id="WP_182806368.1">
    <property type="nucleotide sequence ID" value="NZ_CP060007.1"/>
</dbReference>
<evidence type="ECO:0000313" key="2">
    <source>
        <dbReference type="EMBL" id="QNA46476.1"/>
    </source>
</evidence>
<evidence type="ECO:0000259" key="1">
    <source>
        <dbReference type="Pfam" id="PF14532"/>
    </source>
</evidence>
<dbReference type="AlphaFoldDB" id="A0A7G5XLX3"/>
<dbReference type="Proteomes" id="UP000515344">
    <property type="component" value="Chromosome"/>
</dbReference>
<dbReference type="EMBL" id="CP060007">
    <property type="protein sequence ID" value="QNA46476.1"/>
    <property type="molecule type" value="Genomic_DNA"/>
</dbReference>
<dbReference type="SUPFAM" id="SSF52540">
    <property type="entry name" value="P-loop containing nucleoside triphosphate hydrolases"/>
    <property type="match status" value="1"/>
</dbReference>
<proteinExistence type="predicted"/>
<dbReference type="InterPro" id="IPR027417">
    <property type="entry name" value="P-loop_NTPase"/>
</dbReference>
<name>A0A7G5XLX3_9BACT</name>
<dbReference type="InterPro" id="IPR002078">
    <property type="entry name" value="Sigma_54_int"/>
</dbReference>
<evidence type="ECO:0000313" key="3">
    <source>
        <dbReference type="Proteomes" id="UP000515344"/>
    </source>
</evidence>
<sequence length="339" mass="39290">MNEILDTGGALRTEAYKKLKVFLVNPGKFCLIILGERGTGKHYAIESVYKDISLTHTKEDCTVTLEFLSASKVPSNEKEIDDLFKKNENGILVIEDVEQLTDEKQELLFAALSTTDGKFGFNDKFNIRIVFTSAKDVDALREDKNQLQGIFWDRISQLVVEFPSYKDEAYNIHNDFKSTWIKMKFDKILRYKHFSDLPKNIALNRFLEEYADKFDGGFRDLDKLTCMYFNYRILRYGAIRKITEEIEKKIVQDIKNDFIGKSQLHSHSGNDLSIFQIKPGYIMDDLIGQFKIQLKKWGKKEYGTISLAEKKLGLGQGTMKNWTEKKVTKTHRAIFNKPK</sequence>
<feature type="domain" description="Sigma-54 factor interaction" evidence="1">
    <location>
        <begin position="28"/>
        <end position="163"/>
    </location>
</feature>
<dbReference type="Gene3D" id="3.40.50.300">
    <property type="entry name" value="P-loop containing nucleotide triphosphate hydrolases"/>
    <property type="match status" value="1"/>
</dbReference>